<dbReference type="RefSeq" id="WP_172619511.1">
    <property type="nucleotide sequence ID" value="NZ_LS992241.1"/>
</dbReference>
<reference evidence="2" key="1">
    <citation type="submission" date="2018-08" db="EMBL/GenBank/DDBJ databases">
        <authorList>
            <person name="Chevrot R."/>
        </authorList>
    </citation>
    <scope>NUCLEOTIDE SEQUENCE [LARGE SCALE GENOMIC DNA]</scope>
</reference>
<evidence type="ECO:0000313" key="2">
    <source>
        <dbReference type="Proteomes" id="UP000304148"/>
    </source>
</evidence>
<dbReference type="EMBL" id="LS992241">
    <property type="protein sequence ID" value="SYX84653.1"/>
    <property type="molecule type" value="Genomic_DNA"/>
</dbReference>
<protein>
    <submittedName>
        <fullName evidence="1">Uncharacterized protein</fullName>
    </submittedName>
</protein>
<evidence type="ECO:0000313" key="1">
    <source>
        <dbReference type="EMBL" id="SYX84653.1"/>
    </source>
</evidence>
<gene>
    <name evidence="1" type="ORF">PBLR_13075</name>
</gene>
<accession>A0A383RCU8</accession>
<dbReference type="Proteomes" id="UP000304148">
    <property type="component" value="Chromosome"/>
</dbReference>
<dbReference type="AlphaFoldDB" id="A0A383RCU8"/>
<sequence length="54" mass="6413">MTIEQRARVERAYEEYMPLYNRFLEETDPEVRQQLIDQMDVVGREYGFNGGVGI</sequence>
<proteinExistence type="predicted"/>
<organism evidence="1 2">
    <name type="scientific">Paenibacillus alvei</name>
    <name type="common">Bacillus alvei</name>
    <dbReference type="NCBI Taxonomy" id="44250"/>
    <lineage>
        <taxon>Bacteria</taxon>
        <taxon>Bacillati</taxon>
        <taxon>Bacillota</taxon>
        <taxon>Bacilli</taxon>
        <taxon>Bacillales</taxon>
        <taxon>Paenibacillaceae</taxon>
        <taxon>Paenibacillus</taxon>
    </lineage>
</organism>
<name>A0A383RCU8_PAEAL</name>